<dbReference type="RefSeq" id="WP_382466836.1">
    <property type="nucleotide sequence ID" value="NZ_JBHSOE010000034.1"/>
</dbReference>
<organism evidence="2 3">
    <name type="scientific">Streptomyces nogalater</name>
    <dbReference type="NCBI Taxonomy" id="38314"/>
    <lineage>
        <taxon>Bacteria</taxon>
        <taxon>Bacillati</taxon>
        <taxon>Actinomycetota</taxon>
        <taxon>Actinomycetes</taxon>
        <taxon>Kitasatosporales</taxon>
        <taxon>Streptomycetaceae</taxon>
        <taxon>Streptomyces</taxon>
    </lineage>
</organism>
<feature type="region of interest" description="Disordered" evidence="1">
    <location>
        <begin position="54"/>
        <end position="74"/>
    </location>
</feature>
<evidence type="ECO:0000256" key="1">
    <source>
        <dbReference type="SAM" id="MobiDB-lite"/>
    </source>
</evidence>
<dbReference type="Proteomes" id="UP001596065">
    <property type="component" value="Unassembled WGS sequence"/>
</dbReference>
<reference evidence="3" key="1">
    <citation type="journal article" date="2019" name="Int. J. Syst. Evol. Microbiol.">
        <title>The Global Catalogue of Microorganisms (GCM) 10K type strain sequencing project: providing services to taxonomists for standard genome sequencing and annotation.</title>
        <authorList>
            <consortium name="The Broad Institute Genomics Platform"/>
            <consortium name="The Broad Institute Genome Sequencing Center for Infectious Disease"/>
            <person name="Wu L."/>
            <person name="Ma J."/>
        </authorList>
    </citation>
    <scope>NUCLEOTIDE SEQUENCE [LARGE SCALE GENOMIC DNA]</scope>
    <source>
        <strain evidence="3">KCTC 5701</strain>
    </source>
</reference>
<comment type="caution">
    <text evidence="2">The sequence shown here is derived from an EMBL/GenBank/DDBJ whole genome shotgun (WGS) entry which is preliminary data.</text>
</comment>
<evidence type="ECO:0000313" key="2">
    <source>
        <dbReference type="EMBL" id="MFC5657786.1"/>
    </source>
</evidence>
<keyword evidence="3" id="KW-1185">Reference proteome</keyword>
<name>A0ABW0WHP3_STRNO</name>
<sequence>MAAVASAALLWDPGQAPARAAGVVAAAAAAGHTVRVVVTSTAPTAVVLTGLRAEVPRRASSPAGPGPARPGAAV</sequence>
<proteinExistence type="predicted"/>
<accession>A0ABW0WHP3</accession>
<evidence type="ECO:0008006" key="4">
    <source>
        <dbReference type="Google" id="ProtNLM"/>
    </source>
</evidence>
<evidence type="ECO:0000313" key="3">
    <source>
        <dbReference type="Proteomes" id="UP001596065"/>
    </source>
</evidence>
<protein>
    <recommendedName>
        <fullName evidence="4">Glycosyltransferase</fullName>
    </recommendedName>
</protein>
<gene>
    <name evidence="2" type="ORF">ACFP3J_20125</name>
</gene>
<dbReference type="EMBL" id="JBHSOE010000034">
    <property type="protein sequence ID" value="MFC5657786.1"/>
    <property type="molecule type" value="Genomic_DNA"/>
</dbReference>